<name>A0ACB5SRH6_AMBMO</name>
<evidence type="ECO:0000313" key="2">
    <source>
        <dbReference type="Proteomes" id="UP001165064"/>
    </source>
</evidence>
<evidence type="ECO:0000313" key="1">
    <source>
        <dbReference type="EMBL" id="GME70736.1"/>
    </source>
</evidence>
<comment type="caution">
    <text evidence="1">The sequence shown here is derived from an EMBL/GenBank/DDBJ whole genome shotgun (WGS) entry which is preliminary data.</text>
</comment>
<accession>A0ACB5SRH6</accession>
<keyword evidence="2" id="KW-1185">Reference proteome</keyword>
<protein>
    <submittedName>
        <fullName evidence="1">Unnamed protein product</fullName>
    </submittedName>
</protein>
<reference evidence="1" key="1">
    <citation type="submission" date="2023-04" db="EMBL/GenBank/DDBJ databases">
        <title>Ambrosiozyma monospora NBRC 10751.</title>
        <authorList>
            <person name="Ichikawa N."/>
            <person name="Sato H."/>
            <person name="Tonouchi N."/>
        </authorList>
    </citation>
    <scope>NUCLEOTIDE SEQUENCE</scope>
    <source>
        <strain evidence="1">NBRC 10751</strain>
    </source>
</reference>
<dbReference type="EMBL" id="BSXS01000086">
    <property type="protein sequence ID" value="GME70736.1"/>
    <property type="molecule type" value="Genomic_DNA"/>
</dbReference>
<proteinExistence type="predicted"/>
<sequence>MIPFTRANSSTVSTVVLDDFIEGYEIVLDGFPSLRVLEIKYEDFNKFPNLPDSLRELRINYVNVKDLTMSGMDHGVILPTRLSSLMLCGNMSCFMLPKILNIDKLLTLKSVSIVFYPFRYLSEKDPIRNNLPRVSSICINRLQQFVSQLPFDLEILRITIEGFATTKLDHSSAGCPDKLSFKHFRNLKCFELRCLNSDHPFNVSVFPGTVEHIHFFLISPILTGCFSQGIRSIDVELISYRESVSYFLRHFISKLNSLLCLYILIDSDTSADIRQITFPHHLFSFIIEFQCYNHDIKHKSDVLFWIPFLFS</sequence>
<gene>
    <name evidence="1" type="ORF">Amon02_000031500</name>
</gene>
<organism evidence="1 2">
    <name type="scientific">Ambrosiozyma monospora</name>
    <name type="common">Yeast</name>
    <name type="synonym">Endomycopsis monosporus</name>
    <dbReference type="NCBI Taxonomy" id="43982"/>
    <lineage>
        <taxon>Eukaryota</taxon>
        <taxon>Fungi</taxon>
        <taxon>Dikarya</taxon>
        <taxon>Ascomycota</taxon>
        <taxon>Saccharomycotina</taxon>
        <taxon>Pichiomycetes</taxon>
        <taxon>Pichiales</taxon>
        <taxon>Pichiaceae</taxon>
        <taxon>Ambrosiozyma</taxon>
    </lineage>
</organism>
<dbReference type="Proteomes" id="UP001165064">
    <property type="component" value="Unassembled WGS sequence"/>
</dbReference>